<evidence type="ECO:0000256" key="1">
    <source>
        <dbReference type="ARBA" id="ARBA00006987"/>
    </source>
</evidence>
<feature type="compositionally biased region" description="Basic and acidic residues" evidence="2">
    <location>
        <begin position="11"/>
        <end position="30"/>
    </location>
</feature>
<sequence length="361" mass="38761">MGRNRNGLRPMRPESKLRPDAREQGGETFKEHSMIRSPNMGRRGLIVATAAGLAMPSVLRAQGAWPERPIRLIVPWPPGGSTDAVARIFQPRLAEILGRPVVIDNRGGASGSIGAGEAARAAPDGYTWLLAYDTEATNQTVMRLPYKALEAFTPTCLVATGPLALVAHQSTPYRTYQDVVDAAKKAPDTINYATSGVGGLAHVSTTLLQQKGDFRITHVPYRGGGPAVSDAVAGHVPLFMSNVVIISQHIKNGILRPLGVTTRTASRHVPGTKSFAEQGVGDFEAPTWWMLMGRAGTPEPILARMSAAIRQAVQDPEVRQKIEEQGADVVASTPEEARRFLATEIDKWGGVIRSADIRADG</sequence>
<proteinExistence type="inferred from homology"/>
<dbReference type="Proteomes" id="UP000184387">
    <property type="component" value="Unassembled WGS sequence"/>
</dbReference>
<dbReference type="AlphaFoldDB" id="A0A1M6T3G9"/>
<gene>
    <name evidence="3" type="ORF">SAMN02745194_05071</name>
</gene>
<organism evidence="3 4">
    <name type="scientific">Muricoccus roseus</name>
    <dbReference type="NCBI Taxonomy" id="198092"/>
    <lineage>
        <taxon>Bacteria</taxon>
        <taxon>Pseudomonadati</taxon>
        <taxon>Pseudomonadota</taxon>
        <taxon>Alphaproteobacteria</taxon>
        <taxon>Acetobacterales</taxon>
        <taxon>Roseomonadaceae</taxon>
        <taxon>Muricoccus</taxon>
    </lineage>
</organism>
<dbReference type="InterPro" id="IPR042100">
    <property type="entry name" value="Bug_dom1"/>
</dbReference>
<evidence type="ECO:0000313" key="4">
    <source>
        <dbReference type="Proteomes" id="UP000184387"/>
    </source>
</evidence>
<dbReference type="SUPFAM" id="SSF53850">
    <property type="entry name" value="Periplasmic binding protein-like II"/>
    <property type="match status" value="1"/>
</dbReference>
<comment type="similarity">
    <text evidence="1">Belongs to the UPF0065 (bug) family.</text>
</comment>
<keyword evidence="4" id="KW-1185">Reference proteome</keyword>
<evidence type="ECO:0000256" key="2">
    <source>
        <dbReference type="SAM" id="MobiDB-lite"/>
    </source>
</evidence>
<dbReference type="STRING" id="198092.SAMN02745194_05071"/>
<keyword evidence="3" id="KW-0675">Receptor</keyword>
<dbReference type="PANTHER" id="PTHR42928">
    <property type="entry name" value="TRICARBOXYLATE-BINDING PROTEIN"/>
    <property type="match status" value="1"/>
</dbReference>
<dbReference type="Gene3D" id="3.40.190.150">
    <property type="entry name" value="Bordetella uptake gene, domain 1"/>
    <property type="match status" value="1"/>
</dbReference>
<dbReference type="PANTHER" id="PTHR42928:SF5">
    <property type="entry name" value="BLR1237 PROTEIN"/>
    <property type="match status" value="1"/>
</dbReference>
<dbReference type="Gene3D" id="3.40.190.10">
    <property type="entry name" value="Periplasmic binding protein-like II"/>
    <property type="match status" value="1"/>
</dbReference>
<evidence type="ECO:0000313" key="3">
    <source>
        <dbReference type="EMBL" id="SHK51481.1"/>
    </source>
</evidence>
<dbReference type="CDD" id="cd13578">
    <property type="entry name" value="PBP2_Bug27"/>
    <property type="match status" value="1"/>
</dbReference>
<name>A0A1M6T3G9_9PROT</name>
<dbReference type="InterPro" id="IPR005064">
    <property type="entry name" value="BUG"/>
</dbReference>
<feature type="region of interest" description="Disordered" evidence="2">
    <location>
        <begin position="1"/>
        <end position="30"/>
    </location>
</feature>
<dbReference type="Pfam" id="PF03401">
    <property type="entry name" value="TctC"/>
    <property type="match status" value="1"/>
</dbReference>
<dbReference type="PIRSF" id="PIRSF017082">
    <property type="entry name" value="YflP"/>
    <property type="match status" value="1"/>
</dbReference>
<reference evidence="3 4" key="1">
    <citation type="submission" date="2016-11" db="EMBL/GenBank/DDBJ databases">
        <authorList>
            <person name="Jaros S."/>
            <person name="Januszkiewicz K."/>
            <person name="Wedrychowicz H."/>
        </authorList>
    </citation>
    <scope>NUCLEOTIDE SEQUENCE [LARGE SCALE GENOMIC DNA]</scope>
    <source>
        <strain evidence="3 4">DSM 14916</strain>
    </source>
</reference>
<protein>
    <submittedName>
        <fullName evidence="3">Tripartite-type tricarboxylate transporter, receptor component TctC</fullName>
    </submittedName>
</protein>
<dbReference type="EMBL" id="FQZF01000070">
    <property type="protein sequence ID" value="SHK51481.1"/>
    <property type="molecule type" value="Genomic_DNA"/>
</dbReference>
<accession>A0A1M6T3G9</accession>